<dbReference type="InterPro" id="IPR037464">
    <property type="entry name" value="Taspase1"/>
</dbReference>
<reference evidence="5" key="2">
    <citation type="submission" date="2020-11" db="EMBL/GenBank/DDBJ databases">
        <authorList>
            <person name="Cecchin M."/>
            <person name="Marcolungo L."/>
            <person name="Rossato M."/>
            <person name="Girolomoni L."/>
            <person name="Cosentino E."/>
            <person name="Cuine S."/>
            <person name="Li-Beisson Y."/>
            <person name="Delledonne M."/>
            <person name="Ballottari M."/>
        </authorList>
    </citation>
    <scope>NUCLEOTIDE SEQUENCE</scope>
    <source>
        <strain evidence="5">211/11P</strain>
        <tissue evidence="5">Whole cell</tissue>
    </source>
</reference>
<dbReference type="GO" id="GO:0005737">
    <property type="term" value="C:cytoplasm"/>
    <property type="evidence" value="ECO:0007669"/>
    <property type="project" value="TreeGrafter"/>
</dbReference>
<evidence type="ECO:0000313" key="5">
    <source>
        <dbReference type="EMBL" id="KAI3426914.1"/>
    </source>
</evidence>
<dbReference type="OrthoDB" id="515485at2759"/>
<feature type="compositionally biased region" description="Low complexity" evidence="4">
    <location>
        <begin position="171"/>
        <end position="188"/>
    </location>
</feature>
<evidence type="ECO:0000256" key="1">
    <source>
        <dbReference type="ARBA" id="ARBA00011601"/>
    </source>
</evidence>
<comment type="subunit">
    <text evidence="1">Heterotetramer of two alpha and two beta chains arranged as a dimer of alpha/beta heterodimers.</text>
</comment>
<dbReference type="CDD" id="cd04514">
    <property type="entry name" value="Taspase1_like"/>
    <property type="match status" value="1"/>
</dbReference>
<comment type="caution">
    <text evidence="5">The sequence shown here is derived from an EMBL/GenBank/DDBJ whole genome shotgun (WGS) entry which is preliminary data.</text>
</comment>
<dbReference type="AlphaFoldDB" id="A0A9D4TJ52"/>
<dbReference type="GO" id="GO:0051604">
    <property type="term" value="P:protein maturation"/>
    <property type="evidence" value="ECO:0007669"/>
    <property type="project" value="TreeGrafter"/>
</dbReference>
<dbReference type="Pfam" id="PF01112">
    <property type="entry name" value="Asparaginase_2"/>
    <property type="match status" value="1"/>
</dbReference>
<evidence type="ECO:0000256" key="2">
    <source>
        <dbReference type="PIRSR" id="PIRSR600246-1"/>
    </source>
</evidence>
<sequence length="520" mass="53752">MIAVHAGAGYHSVALEAAYKRDLAAACQAGAAALAANGDSLAAVCAAIRVLEDSAHCNAGRGSNLSFQGHVECDASVMTGEGVFGAVAAAPGIRHPVDAAALLAQESTQPLSHGRVRPIMLAGDRAREWALSRGLAAASTPEEAATMHVSEQARRQHRKYRRIVDGGDGGTTSSTKEQQQQQQQQQQQDEQEEQQEQPQRASAGEQLRPSKRSRHDRSSCAATNRHHHQQQQQQQQAAEGDAACLYDTVGCVVLAAGGTVAAGVSSGGIVLKTEGRVGEAALYGAGCWAQQAQPGPGQQPLPAVACSVTGVGEHVMRHLLARECCLAAATAAEAQPAAQQHDSGVPGSGLDVPLDQLAAHLLQRTILRGPPPHDCGLLCLQAHPVDGSRAGGGSQPACNGGGTTLPSTTHTPCVLPQARPSADAAGSRLAATASQQQEQPKGQASQQRQQQRYAVEVAIAHTAQSMAFAHMSCTLAGSAACIGSRKAAPPAVFVLRRQASHGGDPAELVQSYVHGVTVML</sequence>
<reference evidence="5" key="1">
    <citation type="journal article" date="2019" name="Plant J.">
        <title>Chlorella vulgaris genome assembly and annotation reveals the molecular basis for metabolic acclimation to high light conditions.</title>
        <authorList>
            <person name="Cecchin M."/>
            <person name="Marcolungo L."/>
            <person name="Rossato M."/>
            <person name="Girolomoni L."/>
            <person name="Cosentino E."/>
            <person name="Cuine S."/>
            <person name="Li-Beisson Y."/>
            <person name="Delledonne M."/>
            <person name="Ballottari M."/>
        </authorList>
    </citation>
    <scope>NUCLEOTIDE SEQUENCE</scope>
    <source>
        <strain evidence="5">211/11P</strain>
    </source>
</reference>
<gene>
    <name evidence="5" type="ORF">D9Q98_006858</name>
</gene>
<protein>
    <submittedName>
        <fullName evidence="5">Uncharacterized protein</fullName>
    </submittedName>
</protein>
<evidence type="ECO:0000256" key="4">
    <source>
        <dbReference type="SAM" id="MobiDB-lite"/>
    </source>
</evidence>
<feature type="active site" description="Nucleophile" evidence="2">
    <location>
        <position position="248"/>
    </location>
</feature>
<name>A0A9D4TJ52_CHLVU</name>
<dbReference type="PANTHER" id="PTHR10188:SF8">
    <property type="entry name" value="THREONINE ASPARTASE 1"/>
    <property type="match status" value="1"/>
</dbReference>
<dbReference type="Gene3D" id="3.60.20.30">
    <property type="entry name" value="(Glycosyl)asparaginase"/>
    <property type="match status" value="1"/>
</dbReference>
<feature type="site" description="Cleavage; by autolysis" evidence="3">
    <location>
        <begin position="247"/>
        <end position="248"/>
    </location>
</feature>
<dbReference type="InterPro" id="IPR029055">
    <property type="entry name" value="Ntn_hydrolases_N"/>
</dbReference>
<feature type="compositionally biased region" description="Polar residues" evidence="4">
    <location>
        <begin position="432"/>
        <end position="445"/>
    </location>
</feature>
<accession>A0A9D4TJ52</accession>
<dbReference type="PANTHER" id="PTHR10188">
    <property type="entry name" value="L-ASPARAGINASE"/>
    <property type="match status" value="1"/>
</dbReference>
<keyword evidence="6" id="KW-1185">Reference proteome</keyword>
<feature type="region of interest" description="Disordered" evidence="4">
    <location>
        <begin position="138"/>
        <end position="235"/>
    </location>
</feature>
<feature type="region of interest" description="Disordered" evidence="4">
    <location>
        <begin position="409"/>
        <end position="449"/>
    </location>
</feature>
<evidence type="ECO:0000256" key="3">
    <source>
        <dbReference type="PIRSR" id="PIRSR600246-3"/>
    </source>
</evidence>
<dbReference type="Proteomes" id="UP001055712">
    <property type="component" value="Unassembled WGS sequence"/>
</dbReference>
<dbReference type="InterPro" id="IPR000246">
    <property type="entry name" value="Peptidase_T2"/>
</dbReference>
<organism evidence="5 6">
    <name type="scientific">Chlorella vulgaris</name>
    <name type="common">Green alga</name>
    <dbReference type="NCBI Taxonomy" id="3077"/>
    <lineage>
        <taxon>Eukaryota</taxon>
        <taxon>Viridiplantae</taxon>
        <taxon>Chlorophyta</taxon>
        <taxon>core chlorophytes</taxon>
        <taxon>Trebouxiophyceae</taxon>
        <taxon>Chlorellales</taxon>
        <taxon>Chlorellaceae</taxon>
        <taxon>Chlorella clade</taxon>
        <taxon>Chlorella</taxon>
    </lineage>
</organism>
<proteinExistence type="predicted"/>
<evidence type="ECO:0000313" key="6">
    <source>
        <dbReference type="Proteomes" id="UP001055712"/>
    </source>
</evidence>
<dbReference type="EMBL" id="SIDB01000010">
    <property type="protein sequence ID" value="KAI3426914.1"/>
    <property type="molecule type" value="Genomic_DNA"/>
</dbReference>
<dbReference type="SUPFAM" id="SSF56235">
    <property type="entry name" value="N-terminal nucleophile aminohydrolases (Ntn hydrolases)"/>
    <property type="match status" value="1"/>
</dbReference>
<dbReference type="GO" id="GO:0004298">
    <property type="term" value="F:threonine-type endopeptidase activity"/>
    <property type="evidence" value="ECO:0007669"/>
    <property type="project" value="InterPro"/>
</dbReference>